<evidence type="ECO:0000256" key="1">
    <source>
        <dbReference type="ARBA" id="ARBA00001971"/>
    </source>
</evidence>
<evidence type="ECO:0000256" key="3">
    <source>
        <dbReference type="ARBA" id="ARBA00022617"/>
    </source>
</evidence>
<comment type="similarity">
    <text evidence="2">Belongs to the cytochrome P450 family.</text>
</comment>
<dbReference type="GO" id="GO:0020037">
    <property type="term" value="F:heme binding"/>
    <property type="evidence" value="ECO:0007669"/>
    <property type="project" value="InterPro"/>
</dbReference>
<keyword evidence="4" id="KW-0479">Metal-binding</keyword>
<keyword evidence="7" id="KW-0503">Monooxygenase</keyword>
<dbReference type="SUPFAM" id="SSF48264">
    <property type="entry name" value="Cytochrome P450"/>
    <property type="match status" value="1"/>
</dbReference>
<dbReference type="InterPro" id="IPR036396">
    <property type="entry name" value="Cyt_P450_sf"/>
</dbReference>
<dbReference type="Pfam" id="PF00067">
    <property type="entry name" value="p450"/>
    <property type="match status" value="1"/>
</dbReference>
<proteinExistence type="inferred from homology"/>
<comment type="caution">
    <text evidence="8">The sequence shown here is derived from an EMBL/GenBank/DDBJ whole genome shotgun (WGS) entry which is preliminary data.</text>
</comment>
<evidence type="ECO:0000313" key="8">
    <source>
        <dbReference type="EMBL" id="KAF7365146.1"/>
    </source>
</evidence>
<dbReference type="GO" id="GO:0004497">
    <property type="term" value="F:monooxygenase activity"/>
    <property type="evidence" value="ECO:0007669"/>
    <property type="project" value="UniProtKB-KW"/>
</dbReference>
<evidence type="ECO:0000256" key="5">
    <source>
        <dbReference type="ARBA" id="ARBA00023002"/>
    </source>
</evidence>
<keyword evidence="9" id="KW-1185">Reference proteome</keyword>
<evidence type="ECO:0000256" key="4">
    <source>
        <dbReference type="ARBA" id="ARBA00022723"/>
    </source>
</evidence>
<dbReference type="EMBL" id="JACAZI010000003">
    <property type="protein sequence ID" value="KAF7365146.1"/>
    <property type="molecule type" value="Genomic_DNA"/>
</dbReference>
<dbReference type="Proteomes" id="UP000620124">
    <property type="component" value="Unassembled WGS sequence"/>
</dbReference>
<keyword evidence="3" id="KW-0349">Heme</keyword>
<keyword evidence="5" id="KW-0560">Oxidoreductase</keyword>
<dbReference type="PANTHER" id="PTHR46300">
    <property type="entry name" value="P450, PUTATIVE (EUROFUNG)-RELATED-RELATED"/>
    <property type="match status" value="1"/>
</dbReference>
<dbReference type="Gene3D" id="1.10.630.10">
    <property type="entry name" value="Cytochrome P450"/>
    <property type="match status" value="1"/>
</dbReference>
<gene>
    <name evidence="8" type="ORF">MVEN_00385900</name>
</gene>
<dbReference type="InterPro" id="IPR050364">
    <property type="entry name" value="Cytochrome_P450_fung"/>
</dbReference>
<name>A0A8H6YUQ1_9AGAR</name>
<accession>A0A8H6YUQ1</accession>
<dbReference type="PANTHER" id="PTHR46300:SF7">
    <property type="entry name" value="P450, PUTATIVE (EUROFUNG)-RELATED"/>
    <property type="match status" value="1"/>
</dbReference>
<evidence type="ECO:0000256" key="6">
    <source>
        <dbReference type="ARBA" id="ARBA00023004"/>
    </source>
</evidence>
<dbReference type="GO" id="GO:0005506">
    <property type="term" value="F:iron ion binding"/>
    <property type="evidence" value="ECO:0007669"/>
    <property type="project" value="InterPro"/>
</dbReference>
<comment type="cofactor">
    <cofactor evidence="1">
        <name>heme</name>
        <dbReference type="ChEBI" id="CHEBI:30413"/>
    </cofactor>
</comment>
<dbReference type="GO" id="GO:0016705">
    <property type="term" value="F:oxidoreductase activity, acting on paired donors, with incorporation or reduction of molecular oxygen"/>
    <property type="evidence" value="ECO:0007669"/>
    <property type="project" value="InterPro"/>
</dbReference>
<evidence type="ECO:0000313" key="9">
    <source>
        <dbReference type="Proteomes" id="UP000620124"/>
    </source>
</evidence>
<dbReference type="AlphaFoldDB" id="A0A8H6YUQ1"/>
<organism evidence="8 9">
    <name type="scientific">Mycena venus</name>
    <dbReference type="NCBI Taxonomy" id="2733690"/>
    <lineage>
        <taxon>Eukaryota</taxon>
        <taxon>Fungi</taxon>
        <taxon>Dikarya</taxon>
        <taxon>Basidiomycota</taxon>
        <taxon>Agaricomycotina</taxon>
        <taxon>Agaricomycetes</taxon>
        <taxon>Agaricomycetidae</taxon>
        <taxon>Agaricales</taxon>
        <taxon>Marasmiineae</taxon>
        <taxon>Mycenaceae</taxon>
        <taxon>Mycena</taxon>
    </lineage>
</organism>
<evidence type="ECO:0000256" key="7">
    <source>
        <dbReference type="ARBA" id="ARBA00023033"/>
    </source>
</evidence>
<reference evidence="8" key="1">
    <citation type="submission" date="2020-05" db="EMBL/GenBank/DDBJ databases">
        <title>Mycena genomes resolve the evolution of fungal bioluminescence.</title>
        <authorList>
            <person name="Tsai I.J."/>
        </authorList>
    </citation>
    <scope>NUCLEOTIDE SEQUENCE</scope>
    <source>
        <strain evidence="8">CCC161011</strain>
    </source>
</reference>
<sequence length="150" mass="17190">MSSSIGWDFNVAFMRVGDRWRQHRRMFQQHFRPDASRNYRPVQMNKVHVLLRGLLSSPQDFREFIKALAAAIVMSTVYGYEVKPNNDPFVGLAESATKKIAESFLPAAAVVNKFSILKCLPSWMPGAGFHRFAAGKYIINKFIILRDFSF</sequence>
<protein>
    <submittedName>
        <fullName evidence="8">O-methylsterigmatocystin oxidoreductase</fullName>
    </submittedName>
</protein>
<dbReference type="InterPro" id="IPR001128">
    <property type="entry name" value="Cyt_P450"/>
</dbReference>
<evidence type="ECO:0000256" key="2">
    <source>
        <dbReference type="ARBA" id="ARBA00010617"/>
    </source>
</evidence>
<keyword evidence="6" id="KW-0408">Iron</keyword>
<dbReference type="OrthoDB" id="1055148at2759"/>